<name>A0A918XRZ9_9PROT</name>
<dbReference type="GO" id="GO:0003677">
    <property type="term" value="F:DNA binding"/>
    <property type="evidence" value="ECO:0007669"/>
    <property type="project" value="InterPro"/>
</dbReference>
<dbReference type="Proteomes" id="UP000630353">
    <property type="component" value="Unassembled WGS sequence"/>
</dbReference>
<dbReference type="NCBIfam" id="TIGR00230">
    <property type="entry name" value="sfsA"/>
    <property type="match status" value="1"/>
</dbReference>
<dbReference type="CDD" id="cd22359">
    <property type="entry name" value="SfsA-like_bacterial"/>
    <property type="match status" value="1"/>
</dbReference>
<protein>
    <recommendedName>
        <fullName evidence="1">Sugar fermentation stimulation protein homolog</fullName>
    </recommendedName>
</protein>
<dbReference type="InterPro" id="IPR040452">
    <property type="entry name" value="SfsA_C"/>
</dbReference>
<sequence length="236" mass="25273">MDLPRPLLEGRLVRRYKRFLADIDLGGEVVTAHCPNPGAMTGLNAPGLRAWLSRSDDPKRKLAHTLELVEADGGLVGIHTGRPNAIVAEAIAAGTVPELAGYPGLRREVRYGTNSRVDLLLDGDGRGPCYVEVKNVHLRRPDGPNPGAAEFPDSVTARGAKHLEELAAAVAAGRRAVMLFCVQRMDCDRVVAAADIDPRYAEGLARAVAAGVEAIAWDCAITPERITLRKPLPVIV</sequence>
<feature type="domain" description="SfsA N-terminal OB" evidence="3">
    <location>
        <begin position="13"/>
        <end position="78"/>
    </location>
</feature>
<evidence type="ECO:0000313" key="5">
    <source>
        <dbReference type="Proteomes" id="UP000630353"/>
    </source>
</evidence>
<dbReference type="Gene3D" id="2.40.50.580">
    <property type="match status" value="1"/>
</dbReference>
<comment type="similarity">
    <text evidence="1">Belongs to the SfsA family.</text>
</comment>
<evidence type="ECO:0000256" key="1">
    <source>
        <dbReference type="HAMAP-Rule" id="MF_00095"/>
    </source>
</evidence>
<dbReference type="AlphaFoldDB" id="A0A918XRZ9"/>
<reference evidence="4" key="1">
    <citation type="journal article" date="2014" name="Int. J. Syst. Evol. Microbiol.">
        <title>Complete genome sequence of Corynebacterium casei LMG S-19264T (=DSM 44701T), isolated from a smear-ripened cheese.</title>
        <authorList>
            <consortium name="US DOE Joint Genome Institute (JGI-PGF)"/>
            <person name="Walter F."/>
            <person name="Albersmeier A."/>
            <person name="Kalinowski J."/>
            <person name="Ruckert C."/>
        </authorList>
    </citation>
    <scope>NUCLEOTIDE SEQUENCE</scope>
    <source>
        <strain evidence="4">KCTC 42651</strain>
    </source>
</reference>
<comment type="caution">
    <text evidence="4">The sequence shown here is derived from an EMBL/GenBank/DDBJ whole genome shotgun (WGS) entry which is preliminary data.</text>
</comment>
<keyword evidence="5" id="KW-1185">Reference proteome</keyword>
<dbReference type="Pfam" id="PF03749">
    <property type="entry name" value="SfsA"/>
    <property type="match status" value="1"/>
</dbReference>
<proteinExistence type="inferred from homology"/>
<dbReference type="InterPro" id="IPR005224">
    <property type="entry name" value="SfsA"/>
</dbReference>
<reference evidence="4" key="2">
    <citation type="submission" date="2020-09" db="EMBL/GenBank/DDBJ databases">
        <authorList>
            <person name="Sun Q."/>
            <person name="Kim S."/>
        </authorList>
    </citation>
    <scope>NUCLEOTIDE SEQUENCE</scope>
    <source>
        <strain evidence="4">KCTC 42651</strain>
    </source>
</reference>
<dbReference type="InterPro" id="IPR041465">
    <property type="entry name" value="SfsA_N"/>
</dbReference>
<gene>
    <name evidence="1 4" type="primary">sfsA</name>
    <name evidence="4" type="ORF">GCM10017083_24570</name>
</gene>
<dbReference type="EMBL" id="BMZS01000005">
    <property type="protein sequence ID" value="GHD50834.1"/>
    <property type="molecule type" value="Genomic_DNA"/>
</dbReference>
<feature type="domain" description="Sugar fermentation stimulation protein C-terminal" evidence="2">
    <location>
        <begin position="82"/>
        <end position="224"/>
    </location>
</feature>
<organism evidence="4 5">
    <name type="scientific">Thalassobaculum fulvum</name>
    <dbReference type="NCBI Taxonomy" id="1633335"/>
    <lineage>
        <taxon>Bacteria</taxon>
        <taxon>Pseudomonadati</taxon>
        <taxon>Pseudomonadota</taxon>
        <taxon>Alphaproteobacteria</taxon>
        <taxon>Rhodospirillales</taxon>
        <taxon>Thalassobaculaceae</taxon>
        <taxon>Thalassobaculum</taxon>
    </lineage>
</organism>
<dbReference type="HAMAP" id="MF_00095">
    <property type="entry name" value="SfsA"/>
    <property type="match status" value="1"/>
</dbReference>
<evidence type="ECO:0000259" key="2">
    <source>
        <dbReference type="Pfam" id="PF03749"/>
    </source>
</evidence>
<dbReference type="PANTHER" id="PTHR30545:SF2">
    <property type="entry name" value="SUGAR FERMENTATION STIMULATION PROTEIN A"/>
    <property type="match status" value="1"/>
</dbReference>
<evidence type="ECO:0000259" key="3">
    <source>
        <dbReference type="Pfam" id="PF17746"/>
    </source>
</evidence>
<evidence type="ECO:0000313" key="4">
    <source>
        <dbReference type="EMBL" id="GHD50834.1"/>
    </source>
</evidence>
<dbReference type="Gene3D" id="3.40.1350.60">
    <property type="match status" value="1"/>
</dbReference>
<dbReference type="PANTHER" id="PTHR30545">
    <property type="entry name" value="SUGAR FERMENTATION STIMULATION PROTEIN A"/>
    <property type="match status" value="1"/>
</dbReference>
<accession>A0A918XRZ9</accession>
<dbReference type="Pfam" id="PF17746">
    <property type="entry name" value="SfsA_N"/>
    <property type="match status" value="1"/>
</dbReference>
<dbReference type="RefSeq" id="WP_189989871.1">
    <property type="nucleotide sequence ID" value="NZ_BMZS01000005.1"/>
</dbReference>